<feature type="domain" description="PAS" evidence="4">
    <location>
        <begin position="33"/>
        <end position="128"/>
    </location>
</feature>
<dbReference type="RefSeq" id="WP_176266869.1">
    <property type="nucleotide sequence ID" value="NZ_JABWGV010000002.1"/>
</dbReference>
<evidence type="ECO:0000256" key="2">
    <source>
        <dbReference type="ARBA" id="ARBA00022643"/>
    </source>
</evidence>
<dbReference type="NCBIfam" id="TIGR00229">
    <property type="entry name" value="sensory_box"/>
    <property type="match status" value="1"/>
</dbReference>
<dbReference type="Pfam" id="PF13426">
    <property type="entry name" value="PAS_9"/>
    <property type="match status" value="1"/>
</dbReference>
<evidence type="ECO:0000313" key="6">
    <source>
        <dbReference type="Proteomes" id="UP000561438"/>
    </source>
</evidence>
<protein>
    <submittedName>
        <fullName evidence="5">PAS domain-containing protein</fullName>
    </submittedName>
</protein>
<dbReference type="AlphaFoldDB" id="A0A850H1I5"/>
<name>A0A850H1I5_9SPHN</name>
<dbReference type="InterPro" id="IPR035965">
    <property type="entry name" value="PAS-like_dom_sf"/>
</dbReference>
<gene>
    <name evidence="5" type="ORF">HUV48_05880</name>
</gene>
<dbReference type="PANTHER" id="PTHR47429:SF2">
    <property type="entry name" value="PROTEIN TWIN LOV 1"/>
    <property type="match status" value="1"/>
</dbReference>
<dbReference type="Gene3D" id="3.30.450.20">
    <property type="entry name" value="PAS domain"/>
    <property type="match status" value="1"/>
</dbReference>
<keyword evidence="2" id="KW-0288">FMN</keyword>
<keyword evidence="6" id="KW-1185">Reference proteome</keyword>
<proteinExistence type="predicted"/>
<evidence type="ECO:0000259" key="4">
    <source>
        <dbReference type="Pfam" id="PF13426"/>
    </source>
</evidence>
<reference evidence="5 6" key="1">
    <citation type="submission" date="2020-06" db="EMBL/GenBank/DDBJ databases">
        <title>Altererythrobacter sp. HHU K3-1.</title>
        <authorList>
            <person name="Zhang D."/>
            <person name="Xue H."/>
        </authorList>
    </citation>
    <scope>NUCLEOTIDE SEQUENCE [LARGE SCALE GENOMIC DNA]</scope>
    <source>
        <strain evidence="5 6">HHU K3-1</strain>
    </source>
</reference>
<accession>A0A850H1I5</accession>
<dbReference type="CDD" id="cd00130">
    <property type="entry name" value="PAS"/>
    <property type="match status" value="1"/>
</dbReference>
<evidence type="ECO:0000256" key="1">
    <source>
        <dbReference type="ARBA" id="ARBA00022630"/>
    </source>
</evidence>
<dbReference type="EMBL" id="JABWGV010000002">
    <property type="protein sequence ID" value="NVD44546.1"/>
    <property type="molecule type" value="Genomic_DNA"/>
</dbReference>
<dbReference type="InterPro" id="IPR000014">
    <property type="entry name" value="PAS"/>
</dbReference>
<keyword evidence="3" id="KW-0157">Chromophore</keyword>
<evidence type="ECO:0000313" key="5">
    <source>
        <dbReference type="EMBL" id="NVD44546.1"/>
    </source>
</evidence>
<sequence length="186" mass="20308">MHWSQQADPAAIGLERAFEKSRISLTLADMTLPDAPLIGVNDGFCEMTGYEPEHALDRNCRFLQPSGGAGPVRARMRQFLTDETVEEEKFVVPNVTRSGGEFLNLVYMTKLKRGGKVTYVLGSQFNISGKSANAVDMFDQALKQDIVNIGSLAGEHGMIVLGTYQSLASSHSLIAKTRVGQAESRQ</sequence>
<evidence type="ECO:0000256" key="3">
    <source>
        <dbReference type="ARBA" id="ARBA00022991"/>
    </source>
</evidence>
<organism evidence="5 6">
    <name type="scientific">Qipengyuania atrilutea</name>
    <dbReference type="NCBI Taxonomy" id="2744473"/>
    <lineage>
        <taxon>Bacteria</taxon>
        <taxon>Pseudomonadati</taxon>
        <taxon>Pseudomonadota</taxon>
        <taxon>Alphaproteobacteria</taxon>
        <taxon>Sphingomonadales</taxon>
        <taxon>Erythrobacteraceae</taxon>
        <taxon>Qipengyuania</taxon>
    </lineage>
</organism>
<dbReference type="Proteomes" id="UP000561438">
    <property type="component" value="Unassembled WGS sequence"/>
</dbReference>
<dbReference type="SUPFAM" id="SSF55785">
    <property type="entry name" value="PYP-like sensor domain (PAS domain)"/>
    <property type="match status" value="1"/>
</dbReference>
<comment type="caution">
    <text evidence="5">The sequence shown here is derived from an EMBL/GenBank/DDBJ whole genome shotgun (WGS) entry which is preliminary data.</text>
</comment>
<keyword evidence="1" id="KW-0285">Flavoprotein</keyword>
<dbReference type="PANTHER" id="PTHR47429">
    <property type="entry name" value="PROTEIN TWIN LOV 1"/>
    <property type="match status" value="1"/>
</dbReference>